<keyword evidence="4" id="KW-1185">Reference proteome</keyword>
<dbReference type="InterPro" id="IPR036779">
    <property type="entry name" value="LysM_dom_sf"/>
</dbReference>
<protein>
    <submittedName>
        <fullName evidence="3">Carbohydrate-binding module family 50 protein</fullName>
    </submittedName>
</protein>
<dbReference type="Gene3D" id="3.10.350.10">
    <property type="entry name" value="LysM domain"/>
    <property type="match status" value="1"/>
</dbReference>
<sequence length="190" mass="21151">MGRWTDMDSDAERLPSGFERVGYDADTQIYSFRDSDGNMYESEPGNRYGELRLVGSLSRQPSSDSIDSFDKRNTHPAQTFDEIFEEPGYALRKGNREAVRMMMPFALIVLVFLILVFKLVYRSDGESLTGPKESVSCHQGSHEIQIEQGDTCWAIAQARGITVEELLGLGGNENVDCDQLAVGKGICVPK</sequence>
<dbReference type="CDD" id="cd00118">
    <property type="entry name" value="LysM"/>
    <property type="match status" value="1"/>
</dbReference>
<feature type="domain" description="LysM" evidence="2">
    <location>
        <begin position="142"/>
        <end position="188"/>
    </location>
</feature>
<keyword evidence="1" id="KW-0812">Transmembrane</keyword>
<dbReference type="PROSITE" id="PS51782">
    <property type="entry name" value="LYSM"/>
    <property type="match status" value="1"/>
</dbReference>
<organism evidence="3 4">
    <name type="scientific">Curvularia clavata</name>
    <dbReference type="NCBI Taxonomy" id="95742"/>
    <lineage>
        <taxon>Eukaryota</taxon>
        <taxon>Fungi</taxon>
        <taxon>Dikarya</taxon>
        <taxon>Ascomycota</taxon>
        <taxon>Pezizomycotina</taxon>
        <taxon>Dothideomycetes</taxon>
        <taxon>Pleosporomycetidae</taxon>
        <taxon>Pleosporales</taxon>
        <taxon>Pleosporineae</taxon>
        <taxon>Pleosporaceae</taxon>
        <taxon>Curvularia</taxon>
    </lineage>
</organism>
<evidence type="ECO:0000256" key="1">
    <source>
        <dbReference type="SAM" id="Phobius"/>
    </source>
</evidence>
<dbReference type="EMBL" id="CP089277">
    <property type="protein sequence ID" value="USP78690.1"/>
    <property type="molecule type" value="Genomic_DNA"/>
</dbReference>
<accession>A0A9Q8ZAK8</accession>
<dbReference type="SUPFAM" id="SSF54106">
    <property type="entry name" value="LysM domain"/>
    <property type="match status" value="1"/>
</dbReference>
<feature type="transmembrane region" description="Helical" evidence="1">
    <location>
        <begin position="101"/>
        <end position="121"/>
    </location>
</feature>
<evidence type="ECO:0000313" key="4">
    <source>
        <dbReference type="Proteomes" id="UP001056012"/>
    </source>
</evidence>
<dbReference type="Proteomes" id="UP001056012">
    <property type="component" value="Chromosome 4"/>
</dbReference>
<proteinExistence type="predicted"/>
<dbReference type="InterPro" id="IPR018392">
    <property type="entry name" value="LysM"/>
</dbReference>
<dbReference type="OrthoDB" id="2107166at2759"/>
<name>A0A9Q8ZAK8_CURCL</name>
<dbReference type="AlphaFoldDB" id="A0A9Q8ZAK8"/>
<reference evidence="3" key="1">
    <citation type="submission" date="2021-12" db="EMBL/GenBank/DDBJ databases">
        <title>Curvularia clavata genome.</title>
        <authorList>
            <person name="Cao Y."/>
        </authorList>
    </citation>
    <scope>NUCLEOTIDE SEQUENCE</scope>
    <source>
        <strain evidence="3">Yc1106</strain>
    </source>
</reference>
<dbReference type="VEuPathDB" id="FungiDB:yc1106_05964"/>
<evidence type="ECO:0000313" key="3">
    <source>
        <dbReference type="EMBL" id="USP78690.1"/>
    </source>
</evidence>
<dbReference type="Pfam" id="PF01476">
    <property type="entry name" value="LysM"/>
    <property type="match status" value="1"/>
</dbReference>
<keyword evidence="1" id="KW-0472">Membrane</keyword>
<gene>
    <name evidence="3" type="ORF">yc1106_05964</name>
</gene>
<keyword evidence="1" id="KW-1133">Transmembrane helix</keyword>
<dbReference type="SMART" id="SM00257">
    <property type="entry name" value="LysM"/>
    <property type="match status" value="1"/>
</dbReference>
<evidence type="ECO:0000259" key="2">
    <source>
        <dbReference type="PROSITE" id="PS51782"/>
    </source>
</evidence>